<sequence>MIAHLSSPIFTMAYMFKYDSTHGVFKGTLKVVDESTLEINGKQIKIFIKRDPAEIPWGDYGAEYIVESSGVFTTIDKASAHIKVTMGRAETEGQ</sequence>
<organism evidence="1 2">
    <name type="scientific">Pistacia integerrima</name>
    <dbReference type="NCBI Taxonomy" id="434235"/>
    <lineage>
        <taxon>Eukaryota</taxon>
        <taxon>Viridiplantae</taxon>
        <taxon>Streptophyta</taxon>
        <taxon>Embryophyta</taxon>
        <taxon>Tracheophyta</taxon>
        <taxon>Spermatophyta</taxon>
        <taxon>Magnoliopsida</taxon>
        <taxon>eudicotyledons</taxon>
        <taxon>Gunneridae</taxon>
        <taxon>Pentapetalae</taxon>
        <taxon>rosids</taxon>
        <taxon>malvids</taxon>
        <taxon>Sapindales</taxon>
        <taxon>Anacardiaceae</taxon>
        <taxon>Pistacia</taxon>
    </lineage>
</organism>
<evidence type="ECO:0000313" key="2">
    <source>
        <dbReference type="Proteomes" id="UP001163603"/>
    </source>
</evidence>
<reference evidence="2" key="1">
    <citation type="journal article" date="2023" name="G3 (Bethesda)">
        <title>Genome assembly and association tests identify interacting loci associated with vigor, precocity, and sex in interspecific pistachio rootstocks.</title>
        <authorList>
            <person name="Palmer W."/>
            <person name="Jacygrad E."/>
            <person name="Sagayaradj S."/>
            <person name="Cavanaugh K."/>
            <person name="Han R."/>
            <person name="Bertier L."/>
            <person name="Beede B."/>
            <person name="Kafkas S."/>
            <person name="Golino D."/>
            <person name="Preece J."/>
            <person name="Michelmore R."/>
        </authorList>
    </citation>
    <scope>NUCLEOTIDE SEQUENCE [LARGE SCALE GENOMIC DNA]</scope>
</reference>
<gene>
    <name evidence="1" type="ORF">Pint_26683</name>
</gene>
<keyword evidence="2" id="KW-1185">Reference proteome</keyword>
<accession>A0ACC0YPH0</accession>
<name>A0ACC0YPH0_9ROSI</name>
<dbReference type="Proteomes" id="UP001163603">
    <property type="component" value="Chromosome 5"/>
</dbReference>
<protein>
    <submittedName>
        <fullName evidence="1">Uncharacterized protein</fullName>
    </submittedName>
</protein>
<comment type="caution">
    <text evidence="1">The sequence shown here is derived from an EMBL/GenBank/DDBJ whole genome shotgun (WGS) entry which is preliminary data.</text>
</comment>
<dbReference type="EMBL" id="CM047740">
    <property type="protein sequence ID" value="KAJ0040311.1"/>
    <property type="molecule type" value="Genomic_DNA"/>
</dbReference>
<evidence type="ECO:0000313" key="1">
    <source>
        <dbReference type="EMBL" id="KAJ0040311.1"/>
    </source>
</evidence>
<proteinExistence type="predicted"/>